<gene>
    <name evidence="1" type="ordered locus">Ctha_2392</name>
</gene>
<name>B3QX32_CHLT3</name>
<proteinExistence type="predicted"/>
<dbReference type="HOGENOM" id="CLU_1370066_0_0_10"/>
<dbReference type="EMBL" id="CP001100">
    <property type="protein sequence ID" value="ACF14842.1"/>
    <property type="molecule type" value="Genomic_DNA"/>
</dbReference>
<evidence type="ECO:0000313" key="1">
    <source>
        <dbReference type="EMBL" id="ACF14842.1"/>
    </source>
</evidence>
<dbReference type="AlphaFoldDB" id="B3QX32"/>
<sequence length="199" mass="21494">MINHIIECQSKKKAVLILLLLTWALFSVDVCLAGTPSPFGRKALAGRFSLGFHPSFVKNNNFLFFTHLGYGLNSSMSLTSHFSFQNTPFDAYAGLDLRAALLNHDRIKLDTYLGAHLGGLGNGYDAGAICNVDFFSSVGLVMAIDADILSGKNSANSPVHFIAGLDIPITRNMGFILNNAFALNRAAYRGFSGGLILFL</sequence>
<dbReference type="Proteomes" id="UP000001208">
    <property type="component" value="Chromosome"/>
</dbReference>
<evidence type="ECO:0000313" key="2">
    <source>
        <dbReference type="Proteomes" id="UP000001208"/>
    </source>
</evidence>
<accession>B3QX32</accession>
<dbReference type="STRING" id="517418.Ctha_2392"/>
<protein>
    <submittedName>
        <fullName evidence="1">Uncharacterized protein</fullName>
    </submittedName>
</protein>
<dbReference type="KEGG" id="cts:Ctha_2392"/>
<organism evidence="1 2">
    <name type="scientific">Chloroherpeton thalassium (strain ATCC 35110 / GB-78)</name>
    <dbReference type="NCBI Taxonomy" id="517418"/>
    <lineage>
        <taxon>Bacteria</taxon>
        <taxon>Pseudomonadati</taxon>
        <taxon>Chlorobiota</taxon>
        <taxon>Chlorobiia</taxon>
        <taxon>Chlorobiales</taxon>
        <taxon>Chloroherpetonaceae</taxon>
        <taxon>Chloroherpeton</taxon>
    </lineage>
</organism>
<dbReference type="eggNOG" id="ENOG502ZE0A">
    <property type="taxonomic scope" value="Bacteria"/>
</dbReference>
<keyword evidence="2" id="KW-1185">Reference proteome</keyword>
<reference evidence="1 2" key="1">
    <citation type="submission" date="2008-06" db="EMBL/GenBank/DDBJ databases">
        <title>Complete sequence of Chloroherpeton thalassium ATCC 35110.</title>
        <authorList>
            <consortium name="US DOE Joint Genome Institute"/>
            <person name="Lucas S."/>
            <person name="Copeland A."/>
            <person name="Lapidus A."/>
            <person name="Glavina del Rio T."/>
            <person name="Dalin E."/>
            <person name="Tice H."/>
            <person name="Bruce D."/>
            <person name="Goodwin L."/>
            <person name="Pitluck S."/>
            <person name="Schmutz J."/>
            <person name="Larimer F."/>
            <person name="Land M."/>
            <person name="Hauser L."/>
            <person name="Kyrpides N."/>
            <person name="Mikhailova N."/>
            <person name="Liu Z."/>
            <person name="Li T."/>
            <person name="Zhao F."/>
            <person name="Overmann J."/>
            <person name="Bryant D.A."/>
            <person name="Richardson P."/>
        </authorList>
    </citation>
    <scope>NUCLEOTIDE SEQUENCE [LARGE SCALE GENOMIC DNA]</scope>
    <source>
        <strain evidence="2">ATCC 35110 / GB-78</strain>
    </source>
</reference>